<evidence type="ECO:0000313" key="7">
    <source>
        <dbReference type="Proteomes" id="UP001500274"/>
    </source>
</evidence>
<sequence>MTEGADSPERRRLAQLAADLILENGLIDLSLSGIARAVGSNNRMLLYYFGSKERLLEAASEIAIERFPHLAAVFERLAADDAPLRERLLRAWQDIGAPENRPYLVMFFHRFAVALGDPERWNEFLTHLGTGWVTRVRAVFVAEGWAADAAELAATRVVAQWRGLQFALLCGMGPARLTAAYERSIDELLEKTS</sequence>
<dbReference type="PANTHER" id="PTHR30055:SF234">
    <property type="entry name" value="HTH-TYPE TRANSCRIPTIONAL REGULATOR BETI"/>
    <property type="match status" value="1"/>
</dbReference>
<feature type="DNA-binding region" description="H-T-H motif" evidence="4">
    <location>
        <begin position="30"/>
        <end position="49"/>
    </location>
</feature>
<dbReference type="PANTHER" id="PTHR30055">
    <property type="entry name" value="HTH-TYPE TRANSCRIPTIONAL REGULATOR RUTR"/>
    <property type="match status" value="1"/>
</dbReference>
<comment type="caution">
    <text evidence="6">The sequence shown here is derived from an EMBL/GenBank/DDBJ whole genome shotgun (WGS) entry which is preliminary data.</text>
</comment>
<dbReference type="Proteomes" id="UP001500274">
    <property type="component" value="Unassembled WGS sequence"/>
</dbReference>
<reference evidence="6 7" key="1">
    <citation type="journal article" date="2019" name="Int. J. Syst. Evol. Microbiol.">
        <title>The Global Catalogue of Microorganisms (GCM) 10K type strain sequencing project: providing services to taxonomists for standard genome sequencing and annotation.</title>
        <authorList>
            <consortium name="The Broad Institute Genomics Platform"/>
            <consortium name="The Broad Institute Genome Sequencing Center for Infectious Disease"/>
            <person name="Wu L."/>
            <person name="Ma J."/>
        </authorList>
    </citation>
    <scope>NUCLEOTIDE SEQUENCE [LARGE SCALE GENOMIC DNA]</scope>
    <source>
        <strain evidence="6 7">JCM 16365</strain>
    </source>
</reference>
<evidence type="ECO:0000313" key="6">
    <source>
        <dbReference type="EMBL" id="GAA2569014.1"/>
    </source>
</evidence>
<dbReference type="InterPro" id="IPR001647">
    <property type="entry name" value="HTH_TetR"/>
</dbReference>
<evidence type="ECO:0000256" key="1">
    <source>
        <dbReference type="ARBA" id="ARBA00023015"/>
    </source>
</evidence>
<dbReference type="RefSeq" id="WP_344226512.1">
    <property type="nucleotide sequence ID" value="NZ_BAAARI010000003.1"/>
</dbReference>
<dbReference type="InterPro" id="IPR050109">
    <property type="entry name" value="HTH-type_TetR-like_transc_reg"/>
</dbReference>
<keyword evidence="3" id="KW-0804">Transcription</keyword>
<dbReference type="InterPro" id="IPR009057">
    <property type="entry name" value="Homeodomain-like_sf"/>
</dbReference>
<accession>A0ABN3P8E6</accession>
<gene>
    <name evidence="6" type="ORF">GCM10009862_04670</name>
</gene>
<keyword evidence="7" id="KW-1185">Reference proteome</keyword>
<keyword evidence="1" id="KW-0805">Transcription regulation</keyword>
<evidence type="ECO:0000256" key="3">
    <source>
        <dbReference type="ARBA" id="ARBA00023163"/>
    </source>
</evidence>
<dbReference type="Pfam" id="PF00440">
    <property type="entry name" value="TetR_N"/>
    <property type="match status" value="1"/>
</dbReference>
<evidence type="ECO:0000259" key="5">
    <source>
        <dbReference type="PROSITE" id="PS50977"/>
    </source>
</evidence>
<evidence type="ECO:0000256" key="4">
    <source>
        <dbReference type="PROSITE-ProRule" id="PRU00335"/>
    </source>
</evidence>
<dbReference type="SUPFAM" id="SSF46689">
    <property type="entry name" value="Homeodomain-like"/>
    <property type="match status" value="1"/>
</dbReference>
<protein>
    <recommendedName>
        <fullName evidence="5">HTH tetR-type domain-containing protein</fullName>
    </recommendedName>
</protein>
<dbReference type="Gene3D" id="1.10.357.10">
    <property type="entry name" value="Tetracycline Repressor, domain 2"/>
    <property type="match status" value="1"/>
</dbReference>
<feature type="domain" description="HTH tetR-type" evidence="5">
    <location>
        <begin position="7"/>
        <end position="67"/>
    </location>
</feature>
<dbReference type="PROSITE" id="PS50977">
    <property type="entry name" value="HTH_TETR_2"/>
    <property type="match status" value="1"/>
</dbReference>
<keyword evidence="2 4" id="KW-0238">DNA-binding</keyword>
<proteinExistence type="predicted"/>
<evidence type="ECO:0000256" key="2">
    <source>
        <dbReference type="ARBA" id="ARBA00023125"/>
    </source>
</evidence>
<name>A0ABN3P8E6_9MICO</name>
<organism evidence="6 7">
    <name type="scientific">Microbacterium binotii</name>
    <dbReference type="NCBI Taxonomy" id="462710"/>
    <lineage>
        <taxon>Bacteria</taxon>
        <taxon>Bacillati</taxon>
        <taxon>Actinomycetota</taxon>
        <taxon>Actinomycetes</taxon>
        <taxon>Micrococcales</taxon>
        <taxon>Microbacteriaceae</taxon>
        <taxon>Microbacterium</taxon>
    </lineage>
</organism>
<dbReference type="EMBL" id="BAAARI010000003">
    <property type="protein sequence ID" value="GAA2569014.1"/>
    <property type="molecule type" value="Genomic_DNA"/>
</dbReference>